<evidence type="ECO:0000256" key="3">
    <source>
        <dbReference type="ARBA" id="ARBA00008281"/>
    </source>
</evidence>
<evidence type="ECO:0000256" key="6">
    <source>
        <dbReference type="ARBA" id="ARBA00022692"/>
    </source>
</evidence>
<evidence type="ECO:0000256" key="7">
    <source>
        <dbReference type="ARBA" id="ARBA00022779"/>
    </source>
</evidence>
<dbReference type="EMBL" id="JACPRF010000378">
    <property type="protein sequence ID" value="MBI2877665.1"/>
    <property type="molecule type" value="Genomic_DNA"/>
</dbReference>
<dbReference type="Proteomes" id="UP000769766">
    <property type="component" value="Unassembled WGS sequence"/>
</dbReference>
<dbReference type="AlphaFoldDB" id="A0A932FWC5"/>
<gene>
    <name evidence="12" type="ORF">HYY20_12365</name>
</gene>
<proteinExistence type="inferred from homology"/>
<evidence type="ECO:0000256" key="10">
    <source>
        <dbReference type="RuleBase" id="RU364125"/>
    </source>
</evidence>
<comment type="similarity">
    <text evidence="3 10">Belongs to the FliL family.</text>
</comment>
<evidence type="ECO:0000256" key="8">
    <source>
        <dbReference type="ARBA" id="ARBA00022989"/>
    </source>
</evidence>
<dbReference type="Pfam" id="PF03748">
    <property type="entry name" value="FliL"/>
    <property type="match status" value="1"/>
</dbReference>
<evidence type="ECO:0000256" key="2">
    <source>
        <dbReference type="ARBA" id="ARBA00004162"/>
    </source>
</evidence>
<reference evidence="12" key="1">
    <citation type="submission" date="2020-07" db="EMBL/GenBank/DDBJ databases">
        <title>Huge and variable diversity of episymbiotic CPR bacteria and DPANN archaea in groundwater ecosystems.</title>
        <authorList>
            <person name="He C.Y."/>
            <person name="Keren R."/>
            <person name="Whittaker M."/>
            <person name="Farag I.F."/>
            <person name="Doudna J."/>
            <person name="Cate J.H.D."/>
            <person name="Banfield J.F."/>
        </authorList>
    </citation>
    <scope>NUCLEOTIDE SEQUENCE</scope>
    <source>
        <strain evidence="12">NC_groundwater_672_Ag_B-0.1um_62_36</strain>
    </source>
</reference>
<dbReference type="PANTHER" id="PTHR35091:SF2">
    <property type="entry name" value="FLAGELLAR PROTEIN FLIL"/>
    <property type="match status" value="1"/>
</dbReference>
<evidence type="ECO:0000256" key="11">
    <source>
        <dbReference type="SAM" id="MobiDB-lite"/>
    </source>
</evidence>
<dbReference type="GO" id="GO:0005886">
    <property type="term" value="C:plasma membrane"/>
    <property type="evidence" value="ECO:0007669"/>
    <property type="project" value="UniProtKB-SubCell"/>
</dbReference>
<comment type="subcellular location">
    <subcellularLocation>
        <location evidence="2">Cell membrane</location>
        <topology evidence="2">Single-pass membrane protein</topology>
    </subcellularLocation>
</comment>
<keyword evidence="5 10" id="KW-0145">Chemotaxis</keyword>
<evidence type="ECO:0000313" key="13">
    <source>
        <dbReference type="Proteomes" id="UP000769766"/>
    </source>
</evidence>
<feature type="transmembrane region" description="Helical" evidence="10">
    <location>
        <begin position="37"/>
        <end position="55"/>
    </location>
</feature>
<feature type="compositionally biased region" description="Acidic residues" evidence="11">
    <location>
        <begin position="1"/>
        <end position="17"/>
    </location>
</feature>
<keyword evidence="9 10" id="KW-0472">Membrane</keyword>
<accession>A0A932FWC5</accession>
<keyword evidence="12" id="KW-0282">Flagellum</keyword>
<evidence type="ECO:0000256" key="5">
    <source>
        <dbReference type="ARBA" id="ARBA00022500"/>
    </source>
</evidence>
<keyword evidence="4 10" id="KW-1003">Cell membrane</keyword>
<comment type="caution">
    <text evidence="12">The sequence shown here is derived from an EMBL/GenBank/DDBJ whole genome shotgun (WGS) entry which is preliminary data.</text>
</comment>
<evidence type="ECO:0000313" key="12">
    <source>
        <dbReference type="EMBL" id="MBI2877665.1"/>
    </source>
</evidence>
<feature type="region of interest" description="Disordered" evidence="11">
    <location>
        <begin position="1"/>
        <end position="28"/>
    </location>
</feature>
<protein>
    <recommendedName>
        <fullName evidence="10">Flagellar protein FliL</fullName>
    </recommendedName>
</protein>
<keyword evidence="6 10" id="KW-0812">Transmembrane</keyword>
<dbReference type="PANTHER" id="PTHR35091">
    <property type="entry name" value="FLAGELLAR PROTEIN FLIL"/>
    <property type="match status" value="1"/>
</dbReference>
<comment type="function">
    <text evidence="1 10">Controls the rotational direction of flagella during chemotaxis.</text>
</comment>
<name>A0A932FWC5_UNCTE</name>
<evidence type="ECO:0000256" key="9">
    <source>
        <dbReference type="ARBA" id="ARBA00023136"/>
    </source>
</evidence>
<keyword evidence="8 10" id="KW-1133">Transmembrane helix</keyword>
<dbReference type="InterPro" id="IPR005503">
    <property type="entry name" value="FliL"/>
</dbReference>
<dbReference type="GO" id="GO:0009425">
    <property type="term" value="C:bacterial-type flagellum basal body"/>
    <property type="evidence" value="ECO:0007669"/>
    <property type="project" value="InterPro"/>
</dbReference>
<organism evidence="12 13">
    <name type="scientific">Tectimicrobiota bacterium</name>
    <dbReference type="NCBI Taxonomy" id="2528274"/>
    <lineage>
        <taxon>Bacteria</taxon>
        <taxon>Pseudomonadati</taxon>
        <taxon>Nitrospinota/Tectimicrobiota group</taxon>
        <taxon>Candidatus Tectimicrobiota</taxon>
    </lineage>
</organism>
<keyword evidence="7 10" id="KW-0283">Flagellar rotation</keyword>
<evidence type="ECO:0000256" key="4">
    <source>
        <dbReference type="ARBA" id="ARBA00022475"/>
    </source>
</evidence>
<evidence type="ECO:0000256" key="1">
    <source>
        <dbReference type="ARBA" id="ARBA00002254"/>
    </source>
</evidence>
<keyword evidence="12" id="KW-0969">Cilium</keyword>
<keyword evidence="12" id="KW-0966">Cell projection</keyword>
<sequence length="181" mass="19618">MARMDEEEEMEELEEEPSPSKKASGKKAKGGFPLKPLLLAIVVGGAVVGGGFFAWSKFSGSSSKGHEKGLEAAGASGEEAEMGIIEPLETFIVNLADNGGKRYLKVGINLELSSPELGEEVKKKTPFIRDTILILLSSKSYTDIGDTKGKTLLREEIVARINPVLKEGRIKKVYFSEFVVQ</sequence>
<dbReference type="GO" id="GO:0071978">
    <property type="term" value="P:bacterial-type flagellum-dependent swarming motility"/>
    <property type="evidence" value="ECO:0007669"/>
    <property type="project" value="TreeGrafter"/>
</dbReference>
<dbReference type="GO" id="GO:0006935">
    <property type="term" value="P:chemotaxis"/>
    <property type="evidence" value="ECO:0007669"/>
    <property type="project" value="UniProtKB-KW"/>
</dbReference>